<evidence type="ECO:0000256" key="1">
    <source>
        <dbReference type="SAM" id="MobiDB-lite"/>
    </source>
</evidence>
<evidence type="ECO:0000256" key="2">
    <source>
        <dbReference type="SAM" id="SignalP"/>
    </source>
</evidence>
<evidence type="ECO:0000313" key="4">
    <source>
        <dbReference type="Proteomes" id="UP000819052"/>
    </source>
</evidence>
<feature type="region of interest" description="Disordered" evidence="1">
    <location>
        <begin position="82"/>
        <end position="131"/>
    </location>
</feature>
<organism evidence="3 4">
    <name type="scientific">Massilia aquatica</name>
    <dbReference type="NCBI Taxonomy" id="2609000"/>
    <lineage>
        <taxon>Bacteria</taxon>
        <taxon>Pseudomonadati</taxon>
        <taxon>Pseudomonadota</taxon>
        <taxon>Betaproteobacteria</taxon>
        <taxon>Burkholderiales</taxon>
        <taxon>Oxalobacteraceae</taxon>
        <taxon>Telluria group</taxon>
        <taxon>Massilia</taxon>
    </lineage>
</organism>
<sequence>MKLIVSACILLSAAMSAQTQAQAQIGRLFTTPAERQQLDIARGLVAPPPAPPVVQAPPAPQPMTVNGFVRRSSGKSTVWVNNEAQDGARNRFSGPAQAPRVSVTLPSGQHVSVKPGQSVDANAGTVTEHKP</sequence>
<protein>
    <recommendedName>
        <fullName evidence="5">Type IV pilus biogenesis protein PilP</fullName>
    </recommendedName>
</protein>
<dbReference type="RefSeq" id="WP_167075448.1">
    <property type="nucleotide sequence ID" value="NZ_VVIW01000002.1"/>
</dbReference>
<feature type="signal peptide" evidence="2">
    <location>
        <begin position="1"/>
        <end position="23"/>
    </location>
</feature>
<feature type="chain" id="PRO_5046757001" description="Type IV pilus biogenesis protein PilP" evidence="2">
    <location>
        <begin position="24"/>
        <end position="131"/>
    </location>
</feature>
<keyword evidence="2" id="KW-0732">Signal</keyword>
<evidence type="ECO:0008006" key="5">
    <source>
        <dbReference type="Google" id="ProtNLM"/>
    </source>
</evidence>
<gene>
    <name evidence="3" type="ORF">F1609_05440</name>
</gene>
<keyword evidence="4" id="KW-1185">Reference proteome</keyword>
<comment type="caution">
    <text evidence="3">The sequence shown here is derived from an EMBL/GenBank/DDBJ whole genome shotgun (WGS) entry which is preliminary data.</text>
</comment>
<dbReference type="Proteomes" id="UP000819052">
    <property type="component" value="Unassembled WGS sequence"/>
</dbReference>
<feature type="compositionally biased region" description="Pro residues" evidence="1">
    <location>
        <begin position="46"/>
        <end position="61"/>
    </location>
</feature>
<feature type="region of interest" description="Disordered" evidence="1">
    <location>
        <begin position="44"/>
        <end position="68"/>
    </location>
</feature>
<reference evidence="3 4" key="1">
    <citation type="submission" date="2019-09" db="EMBL/GenBank/DDBJ databases">
        <title>Taxonomy of Antarctic Massilia spp.: description of Massilia rubra sp. nov., Massilia aquatica sp. nov., Massilia mucilaginosa sp. nov., Massilia frigida sp. nov. isolated from streams, lakes and regoliths.</title>
        <authorList>
            <person name="Holochova P."/>
            <person name="Sedlacek I."/>
            <person name="Kralova S."/>
            <person name="Maslanova I."/>
            <person name="Busse H.-J."/>
            <person name="Stankova E."/>
            <person name="Vrbovska V."/>
            <person name="Kovarovic V."/>
            <person name="Bartak M."/>
            <person name="Svec P."/>
            <person name="Pantucek R."/>
        </authorList>
    </citation>
    <scope>NUCLEOTIDE SEQUENCE [LARGE SCALE GENOMIC DNA]</scope>
    <source>
        <strain evidence="3 4">CCM 8693</strain>
    </source>
</reference>
<name>A0ABX0LXL6_9BURK</name>
<dbReference type="EMBL" id="VVIW01000002">
    <property type="protein sequence ID" value="NHZ39614.1"/>
    <property type="molecule type" value="Genomic_DNA"/>
</dbReference>
<proteinExistence type="predicted"/>
<accession>A0ABX0LXL6</accession>
<evidence type="ECO:0000313" key="3">
    <source>
        <dbReference type="EMBL" id="NHZ39614.1"/>
    </source>
</evidence>